<protein>
    <submittedName>
        <fullName evidence="1">H+-transporting two-sector ATPase chain b, mitochondrial</fullName>
    </submittedName>
</protein>
<evidence type="ECO:0000313" key="2">
    <source>
        <dbReference type="Proteomes" id="UP000245626"/>
    </source>
</evidence>
<sequence>MAFRIAAQRAPAALARQSALSVAPRVAAASSVRFYSDKPSPEAKASSILDALPGNSLISKTGWVTLGTGLSAVAISKEIYVANEETVILAGSLIFAVLVGRAITGPYKEWADSQIEKISGILNSARANHTEAVQSRIEAVEQQKDVVDITKALYQIAKETAQSEKEVFELKQRTAIAADVKSVLDSWVRYEANQREEEQRELAKAVIDKVTASLKDEKLQKQILDNAVSEIEQLVKSKAI</sequence>
<gene>
    <name evidence="1" type="ORF">IE53DRAFT_385864</name>
</gene>
<dbReference type="EMBL" id="KZ819818">
    <property type="protein sequence ID" value="PWN51768.1"/>
    <property type="molecule type" value="Genomic_DNA"/>
</dbReference>
<evidence type="ECO:0000313" key="1">
    <source>
        <dbReference type="EMBL" id="PWN51768.1"/>
    </source>
</evidence>
<name>A0ACD0P0Y8_9BASI</name>
<organism evidence="1 2">
    <name type="scientific">Violaceomyces palustris</name>
    <dbReference type="NCBI Taxonomy" id="1673888"/>
    <lineage>
        <taxon>Eukaryota</taxon>
        <taxon>Fungi</taxon>
        <taxon>Dikarya</taxon>
        <taxon>Basidiomycota</taxon>
        <taxon>Ustilaginomycotina</taxon>
        <taxon>Ustilaginomycetes</taxon>
        <taxon>Violaceomycetales</taxon>
        <taxon>Violaceomycetaceae</taxon>
        <taxon>Violaceomyces</taxon>
    </lineage>
</organism>
<reference evidence="1 2" key="1">
    <citation type="journal article" date="2018" name="Mol. Biol. Evol.">
        <title>Broad Genomic Sampling Reveals a Smut Pathogenic Ancestry of the Fungal Clade Ustilaginomycotina.</title>
        <authorList>
            <person name="Kijpornyongpan T."/>
            <person name="Mondo S.J."/>
            <person name="Barry K."/>
            <person name="Sandor L."/>
            <person name="Lee J."/>
            <person name="Lipzen A."/>
            <person name="Pangilinan J."/>
            <person name="LaButti K."/>
            <person name="Hainaut M."/>
            <person name="Henrissat B."/>
            <person name="Grigoriev I.V."/>
            <person name="Spatafora J.W."/>
            <person name="Aime M.C."/>
        </authorList>
    </citation>
    <scope>NUCLEOTIDE SEQUENCE [LARGE SCALE GENOMIC DNA]</scope>
    <source>
        <strain evidence="1 2">SA 807</strain>
    </source>
</reference>
<proteinExistence type="predicted"/>
<keyword evidence="2" id="KW-1185">Reference proteome</keyword>
<accession>A0ACD0P0Y8</accession>
<dbReference type="Proteomes" id="UP000245626">
    <property type="component" value="Unassembled WGS sequence"/>
</dbReference>